<dbReference type="AlphaFoldDB" id="A0A8D8SBT7"/>
<accession>A0A8D8SBT7</accession>
<name>A0A8D8SBT7_9HEMI</name>
<organism evidence="1">
    <name type="scientific">Cacopsylla melanoneura</name>
    <dbReference type="NCBI Taxonomy" id="428564"/>
    <lineage>
        <taxon>Eukaryota</taxon>
        <taxon>Metazoa</taxon>
        <taxon>Ecdysozoa</taxon>
        <taxon>Arthropoda</taxon>
        <taxon>Hexapoda</taxon>
        <taxon>Insecta</taxon>
        <taxon>Pterygota</taxon>
        <taxon>Neoptera</taxon>
        <taxon>Paraneoptera</taxon>
        <taxon>Hemiptera</taxon>
        <taxon>Sternorrhyncha</taxon>
        <taxon>Psylloidea</taxon>
        <taxon>Psyllidae</taxon>
        <taxon>Psyllinae</taxon>
        <taxon>Cacopsylla</taxon>
    </lineage>
</organism>
<reference evidence="1" key="1">
    <citation type="submission" date="2021-05" db="EMBL/GenBank/DDBJ databases">
        <authorList>
            <person name="Alioto T."/>
            <person name="Alioto T."/>
            <person name="Gomez Garrido J."/>
        </authorList>
    </citation>
    <scope>NUCLEOTIDE SEQUENCE</scope>
</reference>
<dbReference type="EMBL" id="HBUF01207554">
    <property type="protein sequence ID" value="CAG6664334.1"/>
    <property type="molecule type" value="Transcribed_RNA"/>
</dbReference>
<proteinExistence type="predicted"/>
<evidence type="ECO:0000313" key="1">
    <source>
        <dbReference type="EMBL" id="CAG6664334.1"/>
    </source>
</evidence>
<sequence length="212" mass="25163">MSSPPEIWVSFNNSLNWADEVTKIRKKVFGSLWTLKRIKTFTSQNSKKFLMKIFVLPKFEYCAPLLHGMTHEQRAKLQRAQNSCVRFIYNVKRWEHITPYYNRVRWLKIEERRQILTLSLLYKILVSQSPSYLYEKYRFRTDVSSRSTRSHQLLLEKPRHQSHSYSTAFLITSINLWNSVPYPILSSLTFSFFKTSLLKAVSEGLLSRLNSN</sequence>
<protein>
    <submittedName>
        <fullName evidence="1">Uncharacterized protein</fullName>
    </submittedName>
</protein>